<name>A0ACB8U5C9_9APHY</name>
<dbReference type="Proteomes" id="UP001055072">
    <property type="component" value="Unassembled WGS sequence"/>
</dbReference>
<organism evidence="1 2">
    <name type="scientific">Irpex rosettiformis</name>
    <dbReference type="NCBI Taxonomy" id="378272"/>
    <lineage>
        <taxon>Eukaryota</taxon>
        <taxon>Fungi</taxon>
        <taxon>Dikarya</taxon>
        <taxon>Basidiomycota</taxon>
        <taxon>Agaricomycotina</taxon>
        <taxon>Agaricomycetes</taxon>
        <taxon>Polyporales</taxon>
        <taxon>Irpicaceae</taxon>
        <taxon>Irpex</taxon>
    </lineage>
</organism>
<comment type="caution">
    <text evidence="1">The sequence shown here is derived from an EMBL/GenBank/DDBJ whole genome shotgun (WGS) entry which is preliminary data.</text>
</comment>
<evidence type="ECO:0000313" key="1">
    <source>
        <dbReference type="EMBL" id="KAI0089582.1"/>
    </source>
</evidence>
<reference evidence="1" key="1">
    <citation type="journal article" date="2021" name="Environ. Microbiol.">
        <title>Gene family expansions and transcriptome signatures uncover fungal adaptations to wood decay.</title>
        <authorList>
            <person name="Hage H."/>
            <person name="Miyauchi S."/>
            <person name="Viragh M."/>
            <person name="Drula E."/>
            <person name="Min B."/>
            <person name="Chaduli D."/>
            <person name="Navarro D."/>
            <person name="Favel A."/>
            <person name="Norest M."/>
            <person name="Lesage-Meessen L."/>
            <person name="Balint B."/>
            <person name="Merenyi Z."/>
            <person name="de Eugenio L."/>
            <person name="Morin E."/>
            <person name="Martinez A.T."/>
            <person name="Baldrian P."/>
            <person name="Stursova M."/>
            <person name="Martinez M.J."/>
            <person name="Novotny C."/>
            <person name="Magnuson J.K."/>
            <person name="Spatafora J.W."/>
            <person name="Maurice S."/>
            <person name="Pangilinan J."/>
            <person name="Andreopoulos W."/>
            <person name="LaButti K."/>
            <person name="Hundley H."/>
            <person name="Na H."/>
            <person name="Kuo A."/>
            <person name="Barry K."/>
            <person name="Lipzen A."/>
            <person name="Henrissat B."/>
            <person name="Riley R."/>
            <person name="Ahrendt S."/>
            <person name="Nagy L.G."/>
            <person name="Grigoriev I.V."/>
            <person name="Martin F."/>
            <person name="Rosso M.N."/>
        </authorList>
    </citation>
    <scope>NUCLEOTIDE SEQUENCE</scope>
    <source>
        <strain evidence="1">CBS 384.51</strain>
    </source>
</reference>
<accession>A0ACB8U5C9</accession>
<evidence type="ECO:0000313" key="2">
    <source>
        <dbReference type="Proteomes" id="UP001055072"/>
    </source>
</evidence>
<dbReference type="EMBL" id="MU274910">
    <property type="protein sequence ID" value="KAI0089582.1"/>
    <property type="molecule type" value="Genomic_DNA"/>
</dbReference>
<protein>
    <submittedName>
        <fullName evidence="1">Uncharacterized protein</fullName>
    </submittedName>
</protein>
<sequence>MISLSTSYHTSAQSSLYKRPTFQPPNTHPYHPQRSGQHQLCVYHPTISYFPSSLLSIYTKLELETSRAVYTNAIIASQVRLRRSDSANSIYVGPLMRILIHIVPLQRACISCSLLVGSLYDVLSRVERAVKHLQRLAKSLRVSPWSLAAYHGR</sequence>
<proteinExistence type="predicted"/>
<gene>
    <name evidence="1" type="ORF">BDY19DRAFT_942981</name>
</gene>
<keyword evidence="2" id="KW-1185">Reference proteome</keyword>